<evidence type="ECO:0000256" key="3">
    <source>
        <dbReference type="ARBA" id="ARBA00011206"/>
    </source>
</evidence>
<dbReference type="GO" id="GO:0005666">
    <property type="term" value="C:RNA polymerase III complex"/>
    <property type="evidence" value="ECO:0007669"/>
    <property type="project" value="UniProtKB-UniRule"/>
</dbReference>
<dbReference type="Pfam" id="PF08221">
    <property type="entry name" value="HTH_9"/>
    <property type="match status" value="1"/>
</dbReference>
<evidence type="ECO:0000313" key="12">
    <source>
        <dbReference type="EMBL" id="KIJ97472.1"/>
    </source>
</evidence>
<feature type="compositionally biased region" description="Basic and acidic residues" evidence="10">
    <location>
        <begin position="201"/>
        <end position="215"/>
    </location>
</feature>
<dbReference type="PANTHER" id="PTHR12949">
    <property type="entry name" value="RNA POLYMERASE III DNA DIRECTED -RELATED"/>
    <property type="match status" value="1"/>
</dbReference>
<dbReference type="InterPro" id="IPR036388">
    <property type="entry name" value="WH-like_DNA-bd_sf"/>
</dbReference>
<dbReference type="STRING" id="1095629.A0A0C9XN80"/>
<evidence type="ECO:0000313" key="13">
    <source>
        <dbReference type="Proteomes" id="UP000054477"/>
    </source>
</evidence>
<evidence type="ECO:0000256" key="6">
    <source>
        <dbReference type="ARBA" id="ARBA00023163"/>
    </source>
</evidence>
<dbReference type="SUPFAM" id="SSF46785">
    <property type="entry name" value="Winged helix' DNA-binding domain"/>
    <property type="match status" value="1"/>
</dbReference>
<dbReference type="GO" id="GO:0006351">
    <property type="term" value="P:DNA-templated transcription"/>
    <property type="evidence" value="ECO:0007669"/>
    <property type="project" value="InterPro"/>
</dbReference>
<evidence type="ECO:0000256" key="10">
    <source>
        <dbReference type="SAM" id="MobiDB-lite"/>
    </source>
</evidence>
<dbReference type="InterPro" id="IPR036390">
    <property type="entry name" value="WH_DNA-bd_sf"/>
</dbReference>
<reference evidence="13" key="2">
    <citation type="submission" date="2015-01" db="EMBL/GenBank/DDBJ databases">
        <title>Evolutionary Origins and Diversification of the Mycorrhizal Mutualists.</title>
        <authorList>
            <consortium name="DOE Joint Genome Institute"/>
            <consortium name="Mycorrhizal Genomics Consortium"/>
            <person name="Kohler A."/>
            <person name="Kuo A."/>
            <person name="Nagy L.G."/>
            <person name="Floudas D."/>
            <person name="Copeland A."/>
            <person name="Barry K.W."/>
            <person name="Cichocki N."/>
            <person name="Veneault-Fourrey C."/>
            <person name="LaButti K."/>
            <person name="Lindquist E.A."/>
            <person name="Lipzen A."/>
            <person name="Lundell T."/>
            <person name="Morin E."/>
            <person name="Murat C."/>
            <person name="Riley R."/>
            <person name="Ohm R."/>
            <person name="Sun H."/>
            <person name="Tunlid A."/>
            <person name="Henrissat B."/>
            <person name="Grigoriev I.V."/>
            <person name="Hibbett D.S."/>
            <person name="Martin F."/>
        </authorList>
    </citation>
    <scope>NUCLEOTIDE SEQUENCE [LARGE SCALE GENOMIC DNA]</scope>
    <source>
        <strain evidence="13">LaAM-08-1</strain>
    </source>
</reference>
<evidence type="ECO:0000256" key="8">
    <source>
        <dbReference type="ARBA" id="ARBA00025127"/>
    </source>
</evidence>
<evidence type="ECO:0000256" key="7">
    <source>
        <dbReference type="ARBA" id="ARBA00023242"/>
    </source>
</evidence>
<dbReference type="EMBL" id="KN838692">
    <property type="protein sequence ID" value="KIJ97472.1"/>
    <property type="molecule type" value="Genomic_DNA"/>
</dbReference>
<proteinExistence type="inferred from homology"/>
<keyword evidence="7 9" id="KW-0539">Nucleus</keyword>
<dbReference type="InterPro" id="IPR013197">
    <property type="entry name" value="RNA_pol_III_RPC82-rel_HTH"/>
</dbReference>
<comment type="function">
    <text evidence="8 9">DNA-dependent RNA polymerase catalyzes the transcription of DNA into RNA using the four ribonucleoside triphosphates as substrates. Specific core component of RNA polymerase III which synthesizes small RNAs, such as 5S rRNA and tRNAs.</text>
</comment>
<evidence type="ECO:0000256" key="4">
    <source>
        <dbReference type="ARBA" id="ARBA00016689"/>
    </source>
</evidence>
<evidence type="ECO:0000256" key="5">
    <source>
        <dbReference type="ARBA" id="ARBA00022478"/>
    </source>
</evidence>
<accession>A0A0C9XN80</accession>
<feature type="region of interest" description="Disordered" evidence="10">
    <location>
        <begin position="201"/>
        <end position="224"/>
    </location>
</feature>
<protein>
    <recommendedName>
        <fullName evidence="4 9">DNA-directed RNA polymerase III subunit RPC3</fullName>
        <shortName evidence="9">RNA polymerase III subunit C3</shortName>
    </recommendedName>
</protein>
<dbReference type="Gene3D" id="1.10.10.10">
    <property type="entry name" value="Winged helix-like DNA-binding domain superfamily/Winged helix DNA-binding domain"/>
    <property type="match status" value="4"/>
</dbReference>
<sequence>MADSHTARLCVEIIHSHFGPLTAKITSVLLVRGRLPLPQLIRFTALRPRTVRACILVLVQHNIIWHVLSDEGEMFEVNIDECLMRLRFGKFIYTSEELLGKPAAEVVQVILDHGKLKVPDIMSLLGIYDGKGIITYTQAIHKLVSGRYLKPSTTLSHISPCDKRIQYETEEKRKISGFPTAKELRQAKEVAEARLKREEEEAEKIGLKRNAKDQSGRSAKRKASESEESVDDTVYFRVNYERFNVHLRNGLIVAAVKERFNYQAALVIRAAMKVTEQSQLSVSEVRSEPISVANIMMQLPEDEDLGKGLAHSSKKTSNATCIKDFLGMLSSADNPTAAGRESSFVSLGTSKVQVEFEVVGRRLRRRLVESVAREKHGVEGVRILRLLSDTGKMDEKQISKIVMMAPKDVRPLLAALASDSLISTQEVPKSADRNPTRTFYLWYVDLNKAHLAILGNVFKTLYNISMRRRAQREVPEVAAVLDKCERTDVSQDENLLTRLEKDILKEWKEKQLKLTGLEARVEESVFVLRDLRVLASNDD</sequence>
<dbReference type="Pfam" id="PF22536">
    <property type="entry name" value="WHD_POLR3C"/>
    <property type="match status" value="1"/>
</dbReference>
<dbReference type="Proteomes" id="UP000054477">
    <property type="component" value="Unassembled WGS sequence"/>
</dbReference>
<reference evidence="12 13" key="1">
    <citation type="submission" date="2014-04" db="EMBL/GenBank/DDBJ databases">
        <authorList>
            <consortium name="DOE Joint Genome Institute"/>
            <person name="Kuo A."/>
            <person name="Kohler A."/>
            <person name="Nagy L.G."/>
            <person name="Floudas D."/>
            <person name="Copeland A."/>
            <person name="Barry K.W."/>
            <person name="Cichocki N."/>
            <person name="Veneault-Fourrey C."/>
            <person name="LaButti K."/>
            <person name="Lindquist E.A."/>
            <person name="Lipzen A."/>
            <person name="Lundell T."/>
            <person name="Morin E."/>
            <person name="Murat C."/>
            <person name="Sun H."/>
            <person name="Tunlid A."/>
            <person name="Henrissat B."/>
            <person name="Grigoriev I.V."/>
            <person name="Hibbett D.S."/>
            <person name="Martin F."/>
            <person name="Nordberg H.P."/>
            <person name="Cantor M.N."/>
            <person name="Hua S.X."/>
        </authorList>
    </citation>
    <scope>NUCLEOTIDE SEQUENCE [LARGE SCALE GENOMIC DNA]</scope>
    <source>
        <strain evidence="12 13">LaAM-08-1</strain>
    </source>
</reference>
<dbReference type="OrthoDB" id="272392at2759"/>
<gene>
    <name evidence="12" type="ORF">K443DRAFT_681492</name>
</gene>
<dbReference type="PANTHER" id="PTHR12949:SF0">
    <property type="entry name" value="DNA-DIRECTED RNA POLYMERASE III SUBUNIT RPC3"/>
    <property type="match status" value="1"/>
</dbReference>
<dbReference type="InterPro" id="IPR008806">
    <property type="entry name" value="RNA_pol_III_Rpc82_C"/>
</dbReference>
<evidence type="ECO:0000256" key="9">
    <source>
        <dbReference type="RuleBase" id="RU367076"/>
    </source>
</evidence>
<name>A0A0C9XN80_9AGAR</name>
<dbReference type="InterPro" id="IPR055207">
    <property type="entry name" value="POLR3C_WHD"/>
</dbReference>
<dbReference type="AlphaFoldDB" id="A0A0C9XN80"/>
<evidence type="ECO:0000256" key="1">
    <source>
        <dbReference type="ARBA" id="ARBA00004123"/>
    </source>
</evidence>
<evidence type="ECO:0000259" key="11">
    <source>
        <dbReference type="PROSITE" id="PS51344"/>
    </source>
</evidence>
<feature type="domain" description="HTH TFE/IIEalpha-type" evidence="11">
    <location>
        <begin position="364"/>
        <end position="450"/>
    </location>
</feature>
<evidence type="ECO:0000256" key="2">
    <source>
        <dbReference type="ARBA" id="ARBA00006835"/>
    </source>
</evidence>
<comment type="subunit">
    <text evidence="3 9">Component of the RNA polymerase III (Pol III) complex consisting of 17 subunits.</text>
</comment>
<dbReference type="InterPro" id="IPR017919">
    <property type="entry name" value="TFIIE/TFIIEa_HTH"/>
</dbReference>
<keyword evidence="13" id="KW-1185">Reference proteome</keyword>
<dbReference type="Pfam" id="PF05645">
    <property type="entry name" value="RNA_pol_Rpc82"/>
    <property type="match status" value="1"/>
</dbReference>
<keyword evidence="6 9" id="KW-0804">Transcription</keyword>
<organism evidence="12 13">
    <name type="scientific">Laccaria amethystina LaAM-08-1</name>
    <dbReference type="NCBI Taxonomy" id="1095629"/>
    <lineage>
        <taxon>Eukaryota</taxon>
        <taxon>Fungi</taxon>
        <taxon>Dikarya</taxon>
        <taxon>Basidiomycota</taxon>
        <taxon>Agaricomycotina</taxon>
        <taxon>Agaricomycetes</taxon>
        <taxon>Agaricomycetidae</taxon>
        <taxon>Agaricales</taxon>
        <taxon>Agaricineae</taxon>
        <taxon>Hydnangiaceae</taxon>
        <taxon>Laccaria</taxon>
    </lineage>
</organism>
<comment type="similarity">
    <text evidence="2 9">Belongs to the RNA polymerase beta chain family.</text>
</comment>
<dbReference type="GO" id="GO:0003697">
    <property type="term" value="F:single-stranded DNA binding"/>
    <property type="evidence" value="ECO:0007669"/>
    <property type="project" value="UniProtKB-UniRule"/>
</dbReference>
<keyword evidence="5 9" id="KW-0240">DNA-directed RNA polymerase</keyword>
<comment type="subcellular location">
    <subcellularLocation>
        <location evidence="1 9">Nucleus</location>
    </subcellularLocation>
</comment>
<dbReference type="PROSITE" id="PS51344">
    <property type="entry name" value="HTH_TFE_IIE"/>
    <property type="match status" value="1"/>
</dbReference>
<dbReference type="HOGENOM" id="CLU_023294_2_0_1"/>
<dbReference type="InterPro" id="IPR039748">
    <property type="entry name" value="RPC3"/>
</dbReference>